<gene>
    <name evidence="1" type="ORF">BN1723_004383</name>
</gene>
<evidence type="ECO:0008006" key="3">
    <source>
        <dbReference type="Google" id="ProtNLM"/>
    </source>
</evidence>
<evidence type="ECO:0000313" key="2">
    <source>
        <dbReference type="Proteomes" id="UP000045706"/>
    </source>
</evidence>
<dbReference type="Proteomes" id="UP000045706">
    <property type="component" value="Unassembled WGS sequence"/>
</dbReference>
<dbReference type="InterPro" id="IPR035986">
    <property type="entry name" value="PKD_dom_sf"/>
</dbReference>
<organism evidence="1 2">
    <name type="scientific">Verticillium longisporum</name>
    <name type="common">Verticillium dahliae var. longisporum</name>
    <dbReference type="NCBI Taxonomy" id="100787"/>
    <lineage>
        <taxon>Eukaryota</taxon>
        <taxon>Fungi</taxon>
        <taxon>Dikarya</taxon>
        <taxon>Ascomycota</taxon>
        <taxon>Pezizomycotina</taxon>
        <taxon>Sordariomycetes</taxon>
        <taxon>Hypocreomycetidae</taxon>
        <taxon>Glomerellales</taxon>
        <taxon>Plectosphaerellaceae</taxon>
        <taxon>Verticillium</taxon>
    </lineage>
</organism>
<evidence type="ECO:0000313" key="1">
    <source>
        <dbReference type="EMBL" id="CRK38145.1"/>
    </source>
</evidence>
<dbReference type="SUPFAM" id="SSF49299">
    <property type="entry name" value="PKD domain"/>
    <property type="match status" value="1"/>
</dbReference>
<sequence>MVPHDVTYRLPSALIIWALYLGLLTSGVFAQIAGRNFTSTARECPEQLPTGSRFITPNCTDPSFSMATIDDEIDVATPVPHRLVSGHFNGTTTRFNIYLPPRNRWEGRFFQFVYPLITEAAKDETIAFSLGSGGYAVQITGKIGFRADAAAAKVARQVAAEYYKSGFPVSFLNNPAIRALSGLVLRDKAAQIADAVRPGGGDPRENLTAMERAVFDEATMLGLPFGVWEVFDLVTDSAVLALFSDGVASQDPTYTQDFWNTPGYLGTEQSELGDLIRAQAVNHTARINSIERVGNQTIRLVLDSAPPTQPGLHFELYNDQGESSGTLFGNLAGTTFTVEVDKNEDVFSLVNQSSVVQIDNLLFIAVHAYYRHQIPKRDGFHGFDQFKDVTGQPIHPQRSVDGSLNAAESTSQGRFTGQIQGKMIAVNNLLDYDAFPWHADWYRSQVEGALGSRANDNYRLWFNEHADHTFAAGFDESLPVGARAARIVDTSPIVHQALRDLSAWVEQSIDPPPSTNYTVVDGQVLVAEAASQRFGVQPAVILQVNGSDRYDVAAGTPVIFEMFAEVPPGTGKIIATEWDFMGRGDFTVVPLTPVNESVDASVHFAYEEPGTYFPAIKVTAHRNGDTEAVFGRVSNLGRCRIVVS</sequence>
<proteinExistence type="predicted"/>
<dbReference type="AlphaFoldDB" id="A0A0G4MVR5"/>
<reference evidence="2" key="1">
    <citation type="submission" date="2015-05" db="EMBL/GenBank/DDBJ databases">
        <authorList>
            <person name="Fogelqvist Johan"/>
        </authorList>
    </citation>
    <scope>NUCLEOTIDE SEQUENCE [LARGE SCALE GENOMIC DNA]</scope>
</reference>
<protein>
    <recommendedName>
        <fullName evidence="3">PKD domain-containing protein</fullName>
    </recommendedName>
</protein>
<name>A0A0G4MVR5_VERLO</name>
<dbReference type="EMBL" id="CVQI01031112">
    <property type="protein sequence ID" value="CRK38145.1"/>
    <property type="molecule type" value="Genomic_DNA"/>
</dbReference>
<accession>A0A0G4MVR5</accession>
<feature type="non-terminal residue" evidence="1">
    <location>
        <position position="644"/>
    </location>
</feature>